<dbReference type="Pfam" id="PF00763">
    <property type="entry name" value="THF_DHG_CYH"/>
    <property type="match status" value="1"/>
</dbReference>
<dbReference type="PANTHER" id="PTHR48099">
    <property type="entry name" value="C-1-TETRAHYDROFOLATE SYNTHASE, CYTOPLASMIC-RELATED"/>
    <property type="match status" value="1"/>
</dbReference>
<evidence type="ECO:0000259" key="8">
    <source>
        <dbReference type="Pfam" id="PF00763"/>
    </source>
</evidence>
<dbReference type="GO" id="GO:0005829">
    <property type="term" value="C:cytosol"/>
    <property type="evidence" value="ECO:0007669"/>
    <property type="project" value="TreeGrafter"/>
</dbReference>
<protein>
    <recommendedName>
        <fullName evidence="11">Methenyltetrahydrofolate cyclohydrolase</fullName>
    </recommendedName>
</protein>
<dbReference type="GO" id="GO:0004488">
    <property type="term" value="F:methylenetetrahydrofolate dehydrogenase (NADP+) activity"/>
    <property type="evidence" value="ECO:0007669"/>
    <property type="project" value="InterPro"/>
</dbReference>
<dbReference type="InterPro" id="IPR020630">
    <property type="entry name" value="THF_DH/CycHdrlase_cat_dom"/>
</dbReference>
<evidence type="ECO:0008006" key="11">
    <source>
        <dbReference type="Google" id="ProtNLM"/>
    </source>
</evidence>
<evidence type="ECO:0000313" key="10">
    <source>
        <dbReference type="EMBL" id="KGA16056.1"/>
    </source>
</evidence>
<evidence type="ECO:0000256" key="7">
    <source>
        <dbReference type="ARBA" id="ARBA00023268"/>
    </source>
</evidence>
<evidence type="ECO:0000256" key="6">
    <source>
        <dbReference type="ARBA" id="ARBA00023002"/>
    </source>
</evidence>
<comment type="caution">
    <text evidence="10">The sequence shown here is derived from an EMBL/GenBank/DDBJ whole genome shotgun (WGS) entry which is preliminary data.</text>
</comment>
<dbReference type="HAMAP" id="MF_01576">
    <property type="entry name" value="THF_DHG_CYH"/>
    <property type="match status" value="1"/>
</dbReference>
<dbReference type="InterPro" id="IPR036291">
    <property type="entry name" value="NAD(P)-bd_dom_sf"/>
</dbReference>
<evidence type="ECO:0000256" key="1">
    <source>
        <dbReference type="ARBA" id="ARBA00004777"/>
    </source>
</evidence>
<accession>A0A094QNC5</accession>
<dbReference type="PRINTS" id="PR00085">
    <property type="entry name" value="THFDHDRGNASE"/>
</dbReference>
<dbReference type="InterPro" id="IPR046346">
    <property type="entry name" value="Aminoacid_DH-like_N_sf"/>
</dbReference>
<dbReference type="Gene3D" id="3.40.50.720">
    <property type="entry name" value="NAD(P)-binding Rossmann-like Domain"/>
    <property type="match status" value="1"/>
</dbReference>
<dbReference type="AlphaFoldDB" id="A0A094QNC5"/>
<dbReference type="CDD" id="cd01080">
    <property type="entry name" value="NAD_bind_m-THF_DH_Cyclohyd"/>
    <property type="match status" value="1"/>
</dbReference>
<name>A0A094QNC5_9ZZZZ</name>
<feature type="domain" description="Tetrahydrofolate dehydrogenase/cyclohydrolase catalytic" evidence="8">
    <location>
        <begin position="6"/>
        <end position="120"/>
    </location>
</feature>
<organism evidence="10">
    <name type="scientific">freshwater metagenome</name>
    <dbReference type="NCBI Taxonomy" id="449393"/>
    <lineage>
        <taxon>unclassified sequences</taxon>
        <taxon>metagenomes</taxon>
        <taxon>ecological metagenomes</taxon>
    </lineage>
</organism>
<comment type="subunit">
    <text evidence="2">Homodimer.</text>
</comment>
<comment type="pathway">
    <text evidence="1">One-carbon metabolism; tetrahydrofolate interconversion.</text>
</comment>
<gene>
    <name evidence="10" type="ORF">GM50_15530</name>
</gene>
<evidence type="ECO:0000256" key="4">
    <source>
        <dbReference type="ARBA" id="ARBA00022801"/>
    </source>
</evidence>
<sequence>MSAVILDGKALAASIKKDLTARTSALKASGKVPGLGTILVGDDPGSLSYVSGKHRDCKEVGITSLRVDLPASASQSDVLAAIKDLNNATECTAYIVQLPLPKAINTQMILEAIDPAKDADGLHPMNLGRLVAGYDAPLPCTPRGIVALLNHYKINLNGAEVVVIGRGLTVGRPLGLLLSRRQENATVTLTHTGTKDLAFHTQRADIVVAAIGQSHFLKASMIKKGVTLIDVGISRTADGLDGDICPSAYEVAGYVSPMPGGVGPMTRAMLLQNVVESCEKN</sequence>
<dbReference type="NCBIfam" id="NF010789">
    <property type="entry name" value="PRK14193.1"/>
    <property type="match status" value="1"/>
</dbReference>
<dbReference type="GO" id="GO:0035999">
    <property type="term" value="P:tetrahydrofolate interconversion"/>
    <property type="evidence" value="ECO:0007669"/>
    <property type="project" value="TreeGrafter"/>
</dbReference>
<dbReference type="InterPro" id="IPR020631">
    <property type="entry name" value="THF_DH/CycHdrlase_NAD-bd_dom"/>
</dbReference>
<dbReference type="PANTHER" id="PTHR48099:SF5">
    <property type="entry name" value="C-1-TETRAHYDROFOLATE SYNTHASE, CYTOPLASMIC"/>
    <property type="match status" value="1"/>
</dbReference>
<dbReference type="Pfam" id="PF02882">
    <property type="entry name" value="THF_DHG_CYH_C"/>
    <property type="match status" value="1"/>
</dbReference>
<dbReference type="SUPFAM" id="SSF51735">
    <property type="entry name" value="NAD(P)-binding Rossmann-fold domains"/>
    <property type="match status" value="1"/>
</dbReference>
<reference evidence="10" key="1">
    <citation type="submission" date="2014-05" db="EMBL/GenBank/DDBJ databases">
        <title>Key roles for freshwater Actinobacteria revealed by deep metagenomic sequencing.</title>
        <authorList>
            <person name="Ghai R."/>
            <person name="Mizuno C.M."/>
            <person name="Picazo A."/>
            <person name="Camacho A."/>
            <person name="Rodriguez-Valera F."/>
        </authorList>
    </citation>
    <scope>NUCLEOTIDE SEQUENCE</scope>
</reference>
<dbReference type="SUPFAM" id="SSF53223">
    <property type="entry name" value="Aminoacid dehydrogenase-like, N-terminal domain"/>
    <property type="match status" value="1"/>
</dbReference>
<evidence type="ECO:0000256" key="3">
    <source>
        <dbReference type="ARBA" id="ARBA00022563"/>
    </source>
</evidence>
<keyword evidence="5" id="KW-0521">NADP</keyword>
<keyword evidence="7" id="KW-0511">Multifunctional enzyme</keyword>
<evidence type="ECO:0000259" key="9">
    <source>
        <dbReference type="Pfam" id="PF02882"/>
    </source>
</evidence>
<dbReference type="EMBL" id="JNSK01000076">
    <property type="protein sequence ID" value="KGA16056.1"/>
    <property type="molecule type" value="Genomic_DNA"/>
</dbReference>
<keyword evidence="3" id="KW-0554">One-carbon metabolism</keyword>
<evidence type="ECO:0000256" key="2">
    <source>
        <dbReference type="ARBA" id="ARBA00011738"/>
    </source>
</evidence>
<dbReference type="Gene3D" id="3.40.50.10860">
    <property type="entry name" value="Leucine Dehydrogenase, chain A, domain 1"/>
    <property type="match status" value="1"/>
</dbReference>
<proteinExistence type="inferred from homology"/>
<feature type="domain" description="Tetrahydrofolate dehydrogenase/cyclohydrolase NAD(P)-binding" evidence="9">
    <location>
        <begin position="139"/>
        <end position="280"/>
    </location>
</feature>
<evidence type="ECO:0000256" key="5">
    <source>
        <dbReference type="ARBA" id="ARBA00022857"/>
    </source>
</evidence>
<dbReference type="GO" id="GO:0004477">
    <property type="term" value="F:methenyltetrahydrofolate cyclohydrolase activity"/>
    <property type="evidence" value="ECO:0007669"/>
    <property type="project" value="TreeGrafter"/>
</dbReference>
<dbReference type="FunFam" id="3.40.50.10860:FF:000005">
    <property type="entry name" value="C-1-tetrahydrofolate synthase, cytoplasmic, putative"/>
    <property type="match status" value="1"/>
</dbReference>
<keyword evidence="6" id="KW-0560">Oxidoreductase</keyword>
<dbReference type="InterPro" id="IPR000672">
    <property type="entry name" value="THF_DH/CycHdrlase"/>
</dbReference>
<keyword evidence="4" id="KW-0378">Hydrolase</keyword>